<dbReference type="SUPFAM" id="SSF55681">
    <property type="entry name" value="Class II aaRS and biotin synthetases"/>
    <property type="match status" value="1"/>
</dbReference>
<dbReference type="SMART" id="SM00863">
    <property type="entry name" value="tRNA_SAD"/>
    <property type="match status" value="1"/>
</dbReference>
<dbReference type="CDD" id="cd00771">
    <property type="entry name" value="ThrRS_core"/>
    <property type="match status" value="1"/>
</dbReference>
<dbReference type="PROSITE" id="PS51880">
    <property type="entry name" value="TGS"/>
    <property type="match status" value="1"/>
</dbReference>
<feature type="domain" description="Aminoacyl-transfer RNA synthetases class-II family profile" evidence="14">
    <location>
        <begin position="351"/>
        <end position="625"/>
    </location>
</feature>
<comment type="subcellular location">
    <subcellularLocation>
        <location evidence="1">Cytoplasm</location>
    </subcellularLocation>
</comment>
<name>A0A0C9U223_SPHS4</name>
<evidence type="ECO:0000256" key="8">
    <source>
        <dbReference type="ARBA" id="ARBA00022917"/>
    </source>
</evidence>
<evidence type="ECO:0000256" key="6">
    <source>
        <dbReference type="ARBA" id="ARBA00022741"/>
    </source>
</evidence>
<dbReference type="Proteomes" id="UP000054279">
    <property type="component" value="Unassembled WGS sequence"/>
</dbReference>
<evidence type="ECO:0000256" key="5">
    <source>
        <dbReference type="ARBA" id="ARBA00022598"/>
    </source>
</evidence>
<evidence type="ECO:0000256" key="2">
    <source>
        <dbReference type="ARBA" id="ARBA00008226"/>
    </source>
</evidence>
<evidence type="ECO:0000256" key="1">
    <source>
        <dbReference type="ARBA" id="ARBA00004496"/>
    </source>
</evidence>
<evidence type="ECO:0000256" key="12">
    <source>
        <dbReference type="ARBA" id="ARBA00072369"/>
    </source>
</evidence>
<dbReference type="PROSITE" id="PS50862">
    <property type="entry name" value="AA_TRNA_LIGASE_II"/>
    <property type="match status" value="1"/>
</dbReference>
<dbReference type="CDD" id="cd00860">
    <property type="entry name" value="ThrRS_anticodon"/>
    <property type="match status" value="1"/>
</dbReference>
<dbReference type="Gene3D" id="3.10.20.30">
    <property type="match status" value="1"/>
</dbReference>
<dbReference type="GO" id="GO:0004829">
    <property type="term" value="F:threonine-tRNA ligase activity"/>
    <property type="evidence" value="ECO:0007669"/>
    <property type="project" value="UniProtKB-EC"/>
</dbReference>
<feature type="compositionally biased region" description="Polar residues" evidence="13">
    <location>
        <begin position="1"/>
        <end position="27"/>
    </location>
</feature>
<dbReference type="PANTHER" id="PTHR11451">
    <property type="entry name" value="THREONINE-TRNA LIGASE"/>
    <property type="match status" value="1"/>
</dbReference>
<dbReference type="Pfam" id="PF02824">
    <property type="entry name" value="TGS"/>
    <property type="match status" value="1"/>
</dbReference>
<dbReference type="InterPro" id="IPR036621">
    <property type="entry name" value="Anticodon-bd_dom_sf"/>
</dbReference>
<dbReference type="InterPro" id="IPR006195">
    <property type="entry name" value="aa-tRNA-synth_II"/>
</dbReference>
<reference evidence="16 17" key="1">
    <citation type="submission" date="2014-06" db="EMBL/GenBank/DDBJ databases">
        <title>Evolutionary Origins and Diversification of the Mycorrhizal Mutualists.</title>
        <authorList>
            <consortium name="DOE Joint Genome Institute"/>
            <consortium name="Mycorrhizal Genomics Consortium"/>
            <person name="Kohler A."/>
            <person name="Kuo A."/>
            <person name="Nagy L.G."/>
            <person name="Floudas D."/>
            <person name="Copeland A."/>
            <person name="Barry K.W."/>
            <person name="Cichocki N."/>
            <person name="Veneault-Fourrey C."/>
            <person name="LaButti K."/>
            <person name="Lindquist E.A."/>
            <person name="Lipzen A."/>
            <person name="Lundell T."/>
            <person name="Morin E."/>
            <person name="Murat C."/>
            <person name="Riley R."/>
            <person name="Ohm R."/>
            <person name="Sun H."/>
            <person name="Tunlid A."/>
            <person name="Henrissat B."/>
            <person name="Grigoriev I.V."/>
            <person name="Hibbett D.S."/>
            <person name="Martin F."/>
        </authorList>
    </citation>
    <scope>NUCLEOTIDE SEQUENCE [LARGE SCALE GENOMIC DNA]</scope>
    <source>
        <strain evidence="16 17">SS14</strain>
    </source>
</reference>
<feature type="domain" description="TGS" evidence="15">
    <location>
        <begin position="82"/>
        <end position="144"/>
    </location>
</feature>
<comment type="catalytic activity">
    <reaction evidence="11">
        <text>tRNA(Thr) + L-threonine + ATP = L-threonyl-tRNA(Thr) + AMP + diphosphate + H(+)</text>
        <dbReference type="Rhea" id="RHEA:24624"/>
        <dbReference type="Rhea" id="RHEA-COMP:9670"/>
        <dbReference type="Rhea" id="RHEA-COMP:9704"/>
        <dbReference type="ChEBI" id="CHEBI:15378"/>
        <dbReference type="ChEBI" id="CHEBI:30616"/>
        <dbReference type="ChEBI" id="CHEBI:33019"/>
        <dbReference type="ChEBI" id="CHEBI:57926"/>
        <dbReference type="ChEBI" id="CHEBI:78442"/>
        <dbReference type="ChEBI" id="CHEBI:78534"/>
        <dbReference type="ChEBI" id="CHEBI:456215"/>
        <dbReference type="EC" id="6.1.1.3"/>
    </reaction>
</comment>
<dbReference type="Gene3D" id="3.40.50.800">
    <property type="entry name" value="Anticodon-binding domain"/>
    <property type="match status" value="1"/>
</dbReference>
<dbReference type="Pfam" id="PF03129">
    <property type="entry name" value="HGTP_anticodon"/>
    <property type="match status" value="1"/>
</dbReference>
<dbReference type="InterPro" id="IPR033728">
    <property type="entry name" value="ThrRS_core"/>
</dbReference>
<evidence type="ECO:0000256" key="10">
    <source>
        <dbReference type="ARBA" id="ARBA00031900"/>
    </source>
</evidence>
<keyword evidence="4" id="KW-0963">Cytoplasm</keyword>
<dbReference type="InterPro" id="IPR045864">
    <property type="entry name" value="aa-tRNA-synth_II/BPL/LPL"/>
</dbReference>
<keyword evidence="6" id="KW-0547">Nucleotide-binding</keyword>
<dbReference type="Gene3D" id="3.30.930.10">
    <property type="entry name" value="Bira Bifunctional Protein, Domain 2"/>
    <property type="match status" value="1"/>
</dbReference>
<evidence type="ECO:0000313" key="16">
    <source>
        <dbReference type="EMBL" id="KIJ28159.1"/>
    </source>
</evidence>
<sequence length="737" mass="83877">MASNANANPNAGTHPVQSTATQNSHPPTGTAPVKKSKKDKMANAATSNLELSPPPEYFDHRIKIFEAEQAKYVEWVKNQPREEIDVTMPDGSIRKGTSWETSPIDVAREISKSFSERMVIAKVDGQLWDLERPLEKSSKLELLDFDNDEGKRVFWHSSAHILGEAAERHFGCHLCIGPPTEEGFFYEMGMGMTERNILESDLPALETVSKQAIKEKQKFERLVLPKEKLLEMFQYNKYKVQIIQSKIPDGTSTTVYRCGPMVDLCVGPHVPHTGRIKAFSVLKSSASYFLGDQNNDSLQRVYGISFPDPKQLTEYKAFLAEAAKRDHRKIGKDQELFFFHELSPGSGFFLPHGTRIYNALLDLMRSEYRKRDYQEVISPNMLNSKLWETSGHWENYKDDMFVLDVEKEKFGLKPMNCPGHCLIFDSRDRSYKELPIRMAEFGVLHRNEASGALTGLTRVRRFVQDDTHIFCTPQQIGDEIAGLFDFLSSIYGIFGFDFQLELSTRPEKFLGEVETWTAAEKQLSEALEKFHPGKWQLNEGDGAFYGPKIDIKIRDALRRSFQCATIQLDFQLPIRFNLKYRSADDHDAGSADRAPNRPVMIHRAILGSLERFIGIITEHFAGKWPFWLSPRQILIIPVAAPFKEYATQVGERLSKAGLWVDVDNGENTLPKKIRNGEIAQYNFIFVVGQDELEAKSVNVRNRDDVGTKARSEVIPLDLVEKQLLQLKESRSLGNKLV</sequence>
<dbReference type="AlphaFoldDB" id="A0A0C9U223"/>
<dbReference type="Pfam" id="PF07973">
    <property type="entry name" value="tRNA_SAD"/>
    <property type="match status" value="1"/>
</dbReference>
<dbReference type="PRINTS" id="PR01047">
    <property type="entry name" value="TRNASYNTHTHR"/>
</dbReference>
<proteinExistence type="inferred from homology"/>
<dbReference type="EMBL" id="KN837313">
    <property type="protein sequence ID" value="KIJ28159.1"/>
    <property type="molecule type" value="Genomic_DNA"/>
</dbReference>
<dbReference type="InterPro" id="IPR018163">
    <property type="entry name" value="Thr/Ala-tRNA-synth_IIc_edit"/>
</dbReference>
<dbReference type="SUPFAM" id="SSF81271">
    <property type="entry name" value="TGS-like"/>
    <property type="match status" value="1"/>
</dbReference>
<keyword evidence="8" id="KW-0648">Protein biosynthesis</keyword>
<dbReference type="Gene3D" id="3.30.980.10">
    <property type="entry name" value="Threonyl-trna Synthetase, Chain A, domain 2"/>
    <property type="match status" value="1"/>
</dbReference>
<dbReference type="FunFam" id="3.30.930.10:FF:000019">
    <property type="entry name" value="Threonine--tRNA ligase"/>
    <property type="match status" value="1"/>
</dbReference>
<feature type="region of interest" description="Disordered" evidence="13">
    <location>
        <begin position="1"/>
        <end position="53"/>
    </location>
</feature>
<dbReference type="InterPro" id="IPR004095">
    <property type="entry name" value="TGS"/>
</dbReference>
<dbReference type="NCBIfam" id="TIGR00418">
    <property type="entry name" value="thrS"/>
    <property type="match status" value="1"/>
</dbReference>
<dbReference type="InterPro" id="IPR012676">
    <property type="entry name" value="TGS-like"/>
</dbReference>
<keyword evidence="7" id="KW-0067">ATP-binding</keyword>
<evidence type="ECO:0000256" key="3">
    <source>
        <dbReference type="ARBA" id="ARBA00013163"/>
    </source>
</evidence>
<dbReference type="InterPro" id="IPR012947">
    <property type="entry name" value="tRNA_SAD"/>
</dbReference>
<evidence type="ECO:0000256" key="13">
    <source>
        <dbReference type="SAM" id="MobiDB-lite"/>
    </source>
</evidence>
<accession>A0A0C9U223</accession>
<dbReference type="InterPro" id="IPR012675">
    <property type="entry name" value="Beta-grasp_dom_sf"/>
</dbReference>
<keyword evidence="17" id="KW-1185">Reference proteome</keyword>
<dbReference type="SUPFAM" id="SSF55186">
    <property type="entry name" value="ThrRS/AlaRS common domain"/>
    <property type="match status" value="1"/>
</dbReference>
<dbReference type="InterPro" id="IPR004154">
    <property type="entry name" value="Anticodon-bd"/>
</dbReference>
<dbReference type="FunFam" id="3.10.20.30:FF:000006">
    <property type="entry name" value="Threonine--tRNA ligase, cytoplasmic"/>
    <property type="match status" value="1"/>
</dbReference>
<gene>
    <name evidence="16" type="ORF">M422DRAFT_37403</name>
</gene>
<comment type="similarity">
    <text evidence="2">Belongs to the class-II aminoacyl-tRNA synthetase family.</text>
</comment>
<dbReference type="GO" id="GO:0005739">
    <property type="term" value="C:mitochondrion"/>
    <property type="evidence" value="ECO:0007669"/>
    <property type="project" value="TreeGrafter"/>
</dbReference>
<evidence type="ECO:0000259" key="14">
    <source>
        <dbReference type="PROSITE" id="PS50862"/>
    </source>
</evidence>
<dbReference type="InterPro" id="IPR002320">
    <property type="entry name" value="Thr-tRNA-ligase_IIa"/>
</dbReference>
<dbReference type="OrthoDB" id="5423599at2759"/>
<dbReference type="InterPro" id="IPR047246">
    <property type="entry name" value="ThrRS_anticodon"/>
</dbReference>
<dbReference type="Pfam" id="PF00587">
    <property type="entry name" value="tRNA-synt_2b"/>
    <property type="match status" value="1"/>
</dbReference>
<evidence type="ECO:0000256" key="11">
    <source>
        <dbReference type="ARBA" id="ARBA00049515"/>
    </source>
</evidence>
<dbReference type="PANTHER" id="PTHR11451:SF46">
    <property type="entry name" value="THREONINE--TRNA LIGASE"/>
    <property type="match status" value="1"/>
</dbReference>
<dbReference type="HAMAP" id="MF_00184">
    <property type="entry name" value="Thr_tRNA_synth"/>
    <property type="match status" value="1"/>
</dbReference>
<dbReference type="GO" id="GO:0005524">
    <property type="term" value="F:ATP binding"/>
    <property type="evidence" value="ECO:0007669"/>
    <property type="project" value="UniProtKB-KW"/>
</dbReference>
<dbReference type="SUPFAM" id="SSF52954">
    <property type="entry name" value="Class II aaRS ABD-related"/>
    <property type="match status" value="1"/>
</dbReference>
<dbReference type="EC" id="6.1.1.3" evidence="3"/>
<dbReference type="FunFam" id="3.30.980.10:FF:000005">
    <property type="entry name" value="Threonyl-tRNA synthetase, mitochondrial"/>
    <property type="match status" value="1"/>
</dbReference>
<organism evidence="16 17">
    <name type="scientific">Sphaerobolus stellatus (strain SS14)</name>
    <dbReference type="NCBI Taxonomy" id="990650"/>
    <lineage>
        <taxon>Eukaryota</taxon>
        <taxon>Fungi</taxon>
        <taxon>Dikarya</taxon>
        <taxon>Basidiomycota</taxon>
        <taxon>Agaricomycotina</taxon>
        <taxon>Agaricomycetes</taxon>
        <taxon>Phallomycetidae</taxon>
        <taxon>Geastrales</taxon>
        <taxon>Sphaerobolaceae</taxon>
        <taxon>Sphaerobolus</taxon>
    </lineage>
</organism>
<evidence type="ECO:0000256" key="4">
    <source>
        <dbReference type="ARBA" id="ARBA00022490"/>
    </source>
</evidence>
<dbReference type="CDD" id="cd01667">
    <property type="entry name" value="TGS_ThrRS"/>
    <property type="match status" value="1"/>
</dbReference>
<evidence type="ECO:0000259" key="15">
    <source>
        <dbReference type="PROSITE" id="PS51880"/>
    </source>
</evidence>
<dbReference type="HOGENOM" id="CLU_008554_0_1_1"/>
<keyword evidence="9" id="KW-0030">Aminoacyl-tRNA synthetase</keyword>
<dbReference type="GO" id="GO:0006435">
    <property type="term" value="P:threonyl-tRNA aminoacylation"/>
    <property type="evidence" value="ECO:0007669"/>
    <property type="project" value="InterPro"/>
</dbReference>
<dbReference type="InterPro" id="IPR002314">
    <property type="entry name" value="aa-tRNA-synt_IIb"/>
</dbReference>
<evidence type="ECO:0000313" key="17">
    <source>
        <dbReference type="Proteomes" id="UP000054279"/>
    </source>
</evidence>
<keyword evidence="5" id="KW-0436">Ligase</keyword>
<evidence type="ECO:0000256" key="7">
    <source>
        <dbReference type="ARBA" id="ARBA00022840"/>
    </source>
</evidence>
<protein>
    <recommendedName>
        <fullName evidence="12">Probable threonine--tRNA ligase, cytoplasmic</fullName>
        <ecNumber evidence="3">6.1.1.3</ecNumber>
    </recommendedName>
    <alternativeName>
        <fullName evidence="10">Threonyl-tRNA synthetase</fullName>
    </alternativeName>
</protein>
<evidence type="ECO:0000256" key="9">
    <source>
        <dbReference type="ARBA" id="ARBA00023146"/>
    </source>
</evidence>